<protein>
    <submittedName>
        <fullName evidence="1">Uncharacterized protein</fullName>
    </submittedName>
</protein>
<evidence type="ECO:0000313" key="1">
    <source>
        <dbReference type="EMBL" id="KAK6997182.1"/>
    </source>
</evidence>
<dbReference type="EMBL" id="JAWWNJ010000093">
    <property type="protein sequence ID" value="KAK6997182.1"/>
    <property type="molecule type" value="Genomic_DNA"/>
</dbReference>
<name>A0AAW0A1E4_9AGAR</name>
<accession>A0AAW0A1E4</accession>
<reference evidence="1 2" key="1">
    <citation type="journal article" date="2024" name="J Genomics">
        <title>Draft genome sequencing and assembly of Favolaschia claudopus CIRM-BRFM 2984 isolated from oak limbs.</title>
        <authorList>
            <person name="Navarro D."/>
            <person name="Drula E."/>
            <person name="Chaduli D."/>
            <person name="Cazenave R."/>
            <person name="Ahrendt S."/>
            <person name="Wang J."/>
            <person name="Lipzen A."/>
            <person name="Daum C."/>
            <person name="Barry K."/>
            <person name="Grigoriev I.V."/>
            <person name="Favel A."/>
            <person name="Rosso M.N."/>
            <person name="Martin F."/>
        </authorList>
    </citation>
    <scope>NUCLEOTIDE SEQUENCE [LARGE SCALE GENOMIC DNA]</scope>
    <source>
        <strain evidence="1 2">CIRM-BRFM 2984</strain>
    </source>
</reference>
<dbReference type="Proteomes" id="UP001362999">
    <property type="component" value="Unassembled WGS sequence"/>
</dbReference>
<organism evidence="1 2">
    <name type="scientific">Favolaschia claudopus</name>
    <dbReference type="NCBI Taxonomy" id="2862362"/>
    <lineage>
        <taxon>Eukaryota</taxon>
        <taxon>Fungi</taxon>
        <taxon>Dikarya</taxon>
        <taxon>Basidiomycota</taxon>
        <taxon>Agaricomycotina</taxon>
        <taxon>Agaricomycetes</taxon>
        <taxon>Agaricomycetidae</taxon>
        <taxon>Agaricales</taxon>
        <taxon>Marasmiineae</taxon>
        <taxon>Mycenaceae</taxon>
        <taxon>Favolaschia</taxon>
    </lineage>
</organism>
<evidence type="ECO:0000313" key="2">
    <source>
        <dbReference type="Proteomes" id="UP001362999"/>
    </source>
</evidence>
<sequence length="423" mass="47784">MIKSFIYRVNLDQIVTLQTASAQGIFTKVAEHYEHFETISFWLLGSRQRALISRIKQNEVLSTLYLGLKVNTVIINVFNVEYTDTFVANRSAGIRAAFEQINLECCSAGPTLLPRHLGTECQHFTRALRRNLGAIAKFTARVHPKLLKFPLFPLLLFPFLDIFLQFFWAATHTVTEPDFGRGSGPPVNSIAVNNVKHPQFKVASSSNMIKSFIYRVNLDQIVTLQTASAQGIFTKVAEHYEHFETISFWLLGSRQRALISRIKQNEVLSTLYLGLKVNTVIINVFNVEYTDTFVANRSAGIRAAFEQINLECCSAGPTLLPRHLGTECQHFTRALRRNLGAIAKFTARVHPKLLKFPLFPLLLFPFLDIFLQFFWAATHTVTEPDFGRGSGVAAFFGSNLNGLLPFWEQPEEAMIDITCQFAT</sequence>
<keyword evidence="2" id="KW-1185">Reference proteome</keyword>
<dbReference type="AlphaFoldDB" id="A0AAW0A1E4"/>
<gene>
    <name evidence="1" type="ORF">R3P38DRAFT_2798708</name>
</gene>
<comment type="caution">
    <text evidence="1">The sequence shown here is derived from an EMBL/GenBank/DDBJ whole genome shotgun (WGS) entry which is preliminary data.</text>
</comment>
<proteinExistence type="predicted"/>